<sequence>MYLGDLQVPFTSLNYSYDYCIFCSVAYFYYCSVVYYYLE</sequence>
<feature type="transmembrane region" description="Helical" evidence="1">
    <location>
        <begin position="16"/>
        <end position="38"/>
    </location>
</feature>
<evidence type="ECO:0000256" key="1">
    <source>
        <dbReference type="SAM" id="Phobius"/>
    </source>
</evidence>
<dbReference type="Proteomes" id="UP000054359">
    <property type="component" value="Unassembled WGS sequence"/>
</dbReference>
<reference evidence="2 3" key="1">
    <citation type="submission" date="2013-11" db="EMBL/GenBank/DDBJ databases">
        <title>Genome sequencing of Stegodyphus mimosarum.</title>
        <authorList>
            <person name="Bechsgaard J."/>
        </authorList>
    </citation>
    <scope>NUCLEOTIDE SEQUENCE [LARGE SCALE GENOMIC DNA]</scope>
</reference>
<feature type="non-terminal residue" evidence="2">
    <location>
        <position position="39"/>
    </location>
</feature>
<dbReference type="EMBL" id="KK112932">
    <property type="protein sequence ID" value="KFM58885.1"/>
    <property type="molecule type" value="Genomic_DNA"/>
</dbReference>
<proteinExistence type="predicted"/>
<gene>
    <name evidence="2" type="ORF">X975_01693</name>
</gene>
<protein>
    <submittedName>
        <fullName evidence="2">Uncharacterized protein</fullName>
    </submittedName>
</protein>
<name>A0A087T196_STEMI</name>
<keyword evidence="1" id="KW-0812">Transmembrane</keyword>
<accession>A0A087T196</accession>
<organism evidence="2 3">
    <name type="scientific">Stegodyphus mimosarum</name>
    <name type="common">African social velvet spider</name>
    <dbReference type="NCBI Taxonomy" id="407821"/>
    <lineage>
        <taxon>Eukaryota</taxon>
        <taxon>Metazoa</taxon>
        <taxon>Ecdysozoa</taxon>
        <taxon>Arthropoda</taxon>
        <taxon>Chelicerata</taxon>
        <taxon>Arachnida</taxon>
        <taxon>Araneae</taxon>
        <taxon>Araneomorphae</taxon>
        <taxon>Entelegynae</taxon>
        <taxon>Eresoidea</taxon>
        <taxon>Eresidae</taxon>
        <taxon>Stegodyphus</taxon>
    </lineage>
</organism>
<keyword evidence="1" id="KW-0472">Membrane</keyword>
<evidence type="ECO:0000313" key="3">
    <source>
        <dbReference type="Proteomes" id="UP000054359"/>
    </source>
</evidence>
<keyword evidence="3" id="KW-1185">Reference proteome</keyword>
<dbReference type="AlphaFoldDB" id="A0A087T196"/>
<evidence type="ECO:0000313" key="2">
    <source>
        <dbReference type="EMBL" id="KFM58885.1"/>
    </source>
</evidence>
<keyword evidence="1" id="KW-1133">Transmembrane helix</keyword>